<dbReference type="Proteomes" id="UP000824890">
    <property type="component" value="Unassembled WGS sequence"/>
</dbReference>
<dbReference type="EMBL" id="JAGKQM010000006">
    <property type="protein sequence ID" value="KAH0923295.1"/>
    <property type="molecule type" value="Genomic_DNA"/>
</dbReference>
<gene>
    <name evidence="1" type="ORF">HID58_023313</name>
</gene>
<reference evidence="1 2" key="1">
    <citation type="submission" date="2021-05" db="EMBL/GenBank/DDBJ databases">
        <title>Genome Assembly of Synthetic Allotetraploid Brassica napus Reveals Homoeologous Exchanges between Subgenomes.</title>
        <authorList>
            <person name="Davis J.T."/>
        </authorList>
    </citation>
    <scope>NUCLEOTIDE SEQUENCE [LARGE SCALE GENOMIC DNA]</scope>
    <source>
        <strain evidence="2">cv. Da-Ae</strain>
        <tissue evidence="1">Seedling</tissue>
    </source>
</reference>
<evidence type="ECO:0000313" key="1">
    <source>
        <dbReference type="EMBL" id="KAH0923295.1"/>
    </source>
</evidence>
<organism evidence="1 2">
    <name type="scientific">Brassica napus</name>
    <name type="common">Rape</name>
    <dbReference type="NCBI Taxonomy" id="3708"/>
    <lineage>
        <taxon>Eukaryota</taxon>
        <taxon>Viridiplantae</taxon>
        <taxon>Streptophyta</taxon>
        <taxon>Embryophyta</taxon>
        <taxon>Tracheophyta</taxon>
        <taxon>Spermatophyta</taxon>
        <taxon>Magnoliopsida</taxon>
        <taxon>eudicotyledons</taxon>
        <taxon>Gunneridae</taxon>
        <taxon>Pentapetalae</taxon>
        <taxon>rosids</taxon>
        <taxon>malvids</taxon>
        <taxon>Brassicales</taxon>
        <taxon>Brassicaceae</taxon>
        <taxon>Brassiceae</taxon>
        <taxon>Brassica</taxon>
    </lineage>
</organism>
<sequence>MAVTCEHWRMQKVLMGKGLSGVGDVKFVKNQNASLLSVVGVMNLAGHEVLEMQECFSKTWKDKYKKIEHKECSKSWFVLFSESNFSNTGVASVISYEQRSALLVPSPLVSEVADLNKQKWGRSPSQRGGYYWTRDFGHGFVMKAGSRVAICLLLHRKKKVKNRKGLEESREPLPRF</sequence>
<accession>A0ABQ8D1Q1</accession>
<proteinExistence type="predicted"/>
<comment type="caution">
    <text evidence="1">The sequence shown here is derived from an EMBL/GenBank/DDBJ whole genome shotgun (WGS) entry which is preliminary data.</text>
</comment>
<evidence type="ECO:0000313" key="2">
    <source>
        <dbReference type="Proteomes" id="UP000824890"/>
    </source>
</evidence>
<protein>
    <submittedName>
        <fullName evidence="1">Uncharacterized protein</fullName>
    </submittedName>
</protein>
<keyword evidence="2" id="KW-1185">Reference proteome</keyword>
<name>A0ABQ8D1Q1_BRANA</name>